<evidence type="ECO:0000313" key="10">
    <source>
        <dbReference type="EMBL" id="ADD44826.1"/>
    </source>
</evidence>
<evidence type="ECO:0000256" key="3">
    <source>
        <dbReference type="ARBA" id="ARBA00022763"/>
    </source>
</evidence>
<dbReference type="eggNOG" id="COG2135">
    <property type="taxonomic scope" value="Bacteria"/>
</dbReference>
<reference evidence="10 11" key="1">
    <citation type="journal article" date="2009" name="Stand. Genomic Sci.">
        <title>Complete genome sequence of Stackebrandtia nassauensis type strain (LLR-40K-21).</title>
        <authorList>
            <person name="Munk C."/>
            <person name="Lapidus A."/>
            <person name="Copeland A."/>
            <person name="Jando M."/>
            <person name="Mayilraj S."/>
            <person name="Glavina Del Rio T."/>
            <person name="Nolan M."/>
            <person name="Chen F."/>
            <person name="Lucas S."/>
            <person name="Tice H."/>
            <person name="Cheng J.F."/>
            <person name="Han C."/>
            <person name="Detter J.C."/>
            <person name="Bruce D."/>
            <person name="Goodwin L."/>
            <person name="Chain P."/>
            <person name="Pitluck S."/>
            <person name="Goker M."/>
            <person name="Ovchinikova G."/>
            <person name="Pati A."/>
            <person name="Ivanova N."/>
            <person name="Mavromatis K."/>
            <person name="Chen A."/>
            <person name="Palaniappan K."/>
            <person name="Land M."/>
            <person name="Hauser L."/>
            <person name="Chang Y.J."/>
            <person name="Jeffries C.D."/>
            <person name="Bristow J."/>
            <person name="Eisen J.A."/>
            <person name="Markowitz V."/>
            <person name="Hugenholtz P."/>
            <person name="Kyrpides N.C."/>
            <person name="Klenk H.P."/>
        </authorList>
    </citation>
    <scope>NUCLEOTIDE SEQUENCE [LARGE SCALE GENOMIC DNA]</scope>
    <source>
        <strain evidence="11">DSM 44728 / CIP 108903 / NRRL B-16338 / NBRC 102104 / LLR-40K-21</strain>
    </source>
</reference>
<name>D3QBT7_STANL</name>
<dbReference type="EC" id="3.4.-.-" evidence="8"/>
<dbReference type="GO" id="GO:0003697">
    <property type="term" value="F:single-stranded DNA binding"/>
    <property type="evidence" value="ECO:0007669"/>
    <property type="project" value="InterPro"/>
</dbReference>
<sequence>MCGRYVSTLSSSDLATLFEAVDDSDGEAGAGYNLAPTQTIPVVRVSRSQESRVVSAARWGLVPPWSKDPSIGVRMINARSETVATSRAYRSPFARKRCLVPANGWYEWRKLPAGGKQPYYMTAPGEDPLVFAGLWEHWGKGEESLLTCTILTTDALGGLDRIHDRMPLLLTPDRHAAWLGETESDPAELLAPPDTELVSSLEVRPVGRAVGNVRNDSPELLDRVPEPEEPTKDDEATLF</sequence>
<evidence type="ECO:0000256" key="6">
    <source>
        <dbReference type="ARBA" id="ARBA00023125"/>
    </source>
</evidence>
<dbReference type="OrthoDB" id="9782620at2"/>
<dbReference type="Gene3D" id="3.90.1680.10">
    <property type="entry name" value="SOS response associated peptidase-like"/>
    <property type="match status" value="1"/>
</dbReference>
<evidence type="ECO:0000256" key="9">
    <source>
        <dbReference type="SAM" id="MobiDB-lite"/>
    </source>
</evidence>
<keyword evidence="5" id="KW-0190">Covalent protein-DNA linkage</keyword>
<dbReference type="STRING" id="446470.Snas_5191"/>
<evidence type="ECO:0000256" key="8">
    <source>
        <dbReference type="RuleBase" id="RU364100"/>
    </source>
</evidence>
<dbReference type="PANTHER" id="PTHR13604:SF0">
    <property type="entry name" value="ABASIC SITE PROCESSING PROTEIN HMCES"/>
    <property type="match status" value="1"/>
</dbReference>
<dbReference type="GO" id="GO:0008233">
    <property type="term" value="F:peptidase activity"/>
    <property type="evidence" value="ECO:0007669"/>
    <property type="project" value="UniProtKB-KW"/>
</dbReference>
<dbReference type="SUPFAM" id="SSF143081">
    <property type="entry name" value="BB1717-like"/>
    <property type="match status" value="1"/>
</dbReference>
<evidence type="ECO:0000256" key="5">
    <source>
        <dbReference type="ARBA" id="ARBA00023124"/>
    </source>
</evidence>
<organism evidence="10 11">
    <name type="scientific">Stackebrandtia nassauensis (strain DSM 44728 / CIP 108903 / NRRL B-16338 / NBRC 102104 / LLR-40K-21)</name>
    <dbReference type="NCBI Taxonomy" id="446470"/>
    <lineage>
        <taxon>Bacteria</taxon>
        <taxon>Bacillati</taxon>
        <taxon>Actinomycetota</taxon>
        <taxon>Actinomycetes</taxon>
        <taxon>Glycomycetales</taxon>
        <taxon>Glycomycetaceae</taxon>
        <taxon>Stackebrandtia</taxon>
    </lineage>
</organism>
<feature type="compositionally biased region" description="Basic and acidic residues" evidence="9">
    <location>
        <begin position="216"/>
        <end position="239"/>
    </location>
</feature>
<dbReference type="GO" id="GO:0106300">
    <property type="term" value="P:protein-DNA covalent cross-linking repair"/>
    <property type="evidence" value="ECO:0007669"/>
    <property type="project" value="InterPro"/>
</dbReference>
<dbReference type="Proteomes" id="UP000000844">
    <property type="component" value="Chromosome"/>
</dbReference>
<gene>
    <name evidence="10" type="ordered locus">Snas_5191</name>
</gene>
<dbReference type="PANTHER" id="PTHR13604">
    <property type="entry name" value="DC12-RELATED"/>
    <property type="match status" value="1"/>
</dbReference>
<dbReference type="Pfam" id="PF02586">
    <property type="entry name" value="SRAP"/>
    <property type="match status" value="1"/>
</dbReference>
<dbReference type="GO" id="GO:0016829">
    <property type="term" value="F:lyase activity"/>
    <property type="evidence" value="ECO:0007669"/>
    <property type="project" value="UniProtKB-KW"/>
</dbReference>
<dbReference type="KEGG" id="sna:Snas_5191"/>
<keyword evidence="4 8" id="KW-0378">Hydrolase</keyword>
<comment type="similarity">
    <text evidence="1 8">Belongs to the SOS response-associated peptidase family.</text>
</comment>
<protein>
    <recommendedName>
        <fullName evidence="8">Abasic site processing protein</fullName>
        <ecNumber evidence="8">3.4.-.-</ecNumber>
    </recommendedName>
</protein>
<evidence type="ECO:0000256" key="4">
    <source>
        <dbReference type="ARBA" id="ARBA00022801"/>
    </source>
</evidence>
<dbReference type="HOGENOM" id="CLU_035990_6_2_11"/>
<dbReference type="GO" id="GO:0006508">
    <property type="term" value="P:proteolysis"/>
    <property type="evidence" value="ECO:0007669"/>
    <property type="project" value="UniProtKB-KW"/>
</dbReference>
<keyword evidence="7" id="KW-0456">Lyase</keyword>
<dbReference type="InterPro" id="IPR036590">
    <property type="entry name" value="SRAP-like"/>
</dbReference>
<evidence type="ECO:0000313" key="11">
    <source>
        <dbReference type="Proteomes" id="UP000000844"/>
    </source>
</evidence>
<dbReference type="RefSeq" id="WP_013020397.1">
    <property type="nucleotide sequence ID" value="NC_013947.1"/>
</dbReference>
<proteinExistence type="inferred from homology"/>
<feature type="region of interest" description="Disordered" evidence="9">
    <location>
        <begin position="208"/>
        <end position="239"/>
    </location>
</feature>
<keyword evidence="11" id="KW-1185">Reference proteome</keyword>
<evidence type="ECO:0000256" key="7">
    <source>
        <dbReference type="ARBA" id="ARBA00023239"/>
    </source>
</evidence>
<evidence type="ECO:0000256" key="1">
    <source>
        <dbReference type="ARBA" id="ARBA00008136"/>
    </source>
</evidence>
<keyword evidence="2 8" id="KW-0645">Protease</keyword>
<dbReference type="AlphaFoldDB" id="D3QBT7"/>
<keyword evidence="6" id="KW-0238">DNA-binding</keyword>
<dbReference type="EMBL" id="CP001778">
    <property type="protein sequence ID" value="ADD44826.1"/>
    <property type="molecule type" value="Genomic_DNA"/>
</dbReference>
<accession>D3QBT7</accession>
<dbReference type="InterPro" id="IPR003738">
    <property type="entry name" value="SRAP"/>
</dbReference>
<evidence type="ECO:0000256" key="2">
    <source>
        <dbReference type="ARBA" id="ARBA00022670"/>
    </source>
</evidence>
<keyword evidence="3" id="KW-0227">DNA damage</keyword>